<dbReference type="PANTHER" id="PTHR21547">
    <property type="entry name" value="CLUSTERIN ASSOCIATED PROTEIN 1"/>
    <property type="match status" value="1"/>
</dbReference>
<keyword evidence="5" id="KW-0969">Cilium</keyword>
<feature type="region of interest" description="Disordered" evidence="7">
    <location>
        <begin position="303"/>
        <end position="428"/>
    </location>
</feature>
<comment type="subcellular location">
    <subcellularLocation>
        <location evidence="1">Cell projection</location>
        <location evidence="1">Cilium</location>
    </subcellularLocation>
</comment>
<dbReference type="PANTHER" id="PTHR21547:SF0">
    <property type="entry name" value="CLUSTERIN-ASSOCIATED PROTEIN 1"/>
    <property type="match status" value="1"/>
</dbReference>
<dbReference type="Pfam" id="PF10234">
    <property type="entry name" value="Cluap1"/>
    <property type="match status" value="1"/>
</dbReference>
<feature type="compositionally biased region" description="Acidic residues" evidence="7">
    <location>
        <begin position="388"/>
        <end position="404"/>
    </location>
</feature>
<reference evidence="9" key="1">
    <citation type="submission" date="2025-08" db="UniProtKB">
        <authorList>
            <consortium name="RefSeq"/>
        </authorList>
    </citation>
    <scope>IDENTIFICATION</scope>
</reference>
<feature type="compositionally biased region" description="Low complexity" evidence="7">
    <location>
        <begin position="343"/>
        <end position="352"/>
    </location>
</feature>
<proteinExistence type="inferred from homology"/>
<evidence type="ECO:0000256" key="6">
    <source>
        <dbReference type="ARBA" id="ARBA00023273"/>
    </source>
</evidence>
<keyword evidence="3" id="KW-0970">Cilium biogenesis/degradation</keyword>
<accession>A0ABM1FA71</accession>
<gene>
    <name evidence="9" type="primary">LOC106821163</name>
</gene>
<organism evidence="8 9">
    <name type="scientific">Priapulus caudatus</name>
    <name type="common">Priapulid worm</name>
    <dbReference type="NCBI Taxonomy" id="37621"/>
    <lineage>
        <taxon>Eukaryota</taxon>
        <taxon>Metazoa</taxon>
        <taxon>Ecdysozoa</taxon>
        <taxon>Scalidophora</taxon>
        <taxon>Priapulida</taxon>
        <taxon>Priapulimorpha</taxon>
        <taxon>Priapulimorphida</taxon>
        <taxon>Priapulidae</taxon>
        <taxon>Priapulus</taxon>
    </lineage>
</organism>
<dbReference type="GeneID" id="106821163"/>
<sequence>MSYRDLRNFTEMMRALGYHRLISLENFRSPNFPLVAEVLLWLVRRFEPNAESLTDIDTEQDRVMFITSVAQFMHSKAHIKLNTKKLYMADGYAVRELLKITSVLYNAMRTNQGNQDASSDDDNVSAKFKFDITGKINDLKLSRQLASEITTKGAFLYDLLGKEVELREIRSSAIAQPLDINEVEKGLRGAIKNVQEDMEKTTDMLNNIASNEANLDAKIEKRKSELDRNMKRLQTLQTVRPAFMDEYEKLESELEGVYQSYVDKFRNVAYLENQLEEYNRLEQERFDEAESKLKAMAQRVQDEDNKLATSGNESMSVDLNNIDNDDDILGETTERQIRPLRNSQRQSSSGTRSGHDSGRRPGENQRIFGTMAGAMSDDEQSLGSASDLDLEDEEDSEEELDIEGEVQGAQRQPHQILPEELEESDNDF</sequence>
<comment type="similarity">
    <text evidence="2">Belongs to the CLUAP1 family.</text>
</comment>
<feature type="compositionally biased region" description="Acidic residues" evidence="7">
    <location>
        <begin position="419"/>
        <end position="428"/>
    </location>
</feature>
<dbReference type="InterPro" id="IPR019366">
    <property type="entry name" value="Clusterin-associated_protein-1"/>
</dbReference>
<evidence type="ECO:0000256" key="3">
    <source>
        <dbReference type="ARBA" id="ARBA00022794"/>
    </source>
</evidence>
<keyword evidence="6" id="KW-0966">Cell projection</keyword>
<name>A0ABM1FA71_PRICU</name>
<evidence type="ECO:0000256" key="2">
    <source>
        <dbReference type="ARBA" id="ARBA00008340"/>
    </source>
</evidence>
<evidence type="ECO:0000313" key="8">
    <source>
        <dbReference type="Proteomes" id="UP000695022"/>
    </source>
</evidence>
<evidence type="ECO:0000313" key="9">
    <source>
        <dbReference type="RefSeq" id="XP_014681342.1"/>
    </source>
</evidence>
<protein>
    <submittedName>
        <fullName evidence="9">Clusterin-associated protein 1-like</fullName>
    </submittedName>
</protein>
<evidence type="ECO:0000256" key="7">
    <source>
        <dbReference type="SAM" id="MobiDB-lite"/>
    </source>
</evidence>
<keyword evidence="4" id="KW-0175">Coiled coil</keyword>
<feature type="non-terminal residue" evidence="9">
    <location>
        <position position="428"/>
    </location>
</feature>
<keyword evidence="8" id="KW-1185">Reference proteome</keyword>
<evidence type="ECO:0000256" key="5">
    <source>
        <dbReference type="ARBA" id="ARBA00023069"/>
    </source>
</evidence>
<dbReference type="RefSeq" id="XP_014681342.1">
    <property type="nucleotide sequence ID" value="XM_014825856.1"/>
</dbReference>
<feature type="compositionally biased region" description="Polar residues" evidence="7">
    <location>
        <begin position="307"/>
        <end position="317"/>
    </location>
</feature>
<evidence type="ECO:0000256" key="1">
    <source>
        <dbReference type="ARBA" id="ARBA00004138"/>
    </source>
</evidence>
<dbReference type="Proteomes" id="UP000695022">
    <property type="component" value="Unplaced"/>
</dbReference>
<feature type="compositionally biased region" description="Basic and acidic residues" evidence="7">
    <location>
        <begin position="353"/>
        <end position="363"/>
    </location>
</feature>
<evidence type="ECO:0000256" key="4">
    <source>
        <dbReference type="ARBA" id="ARBA00023054"/>
    </source>
</evidence>